<proteinExistence type="predicted"/>
<dbReference type="SUPFAM" id="SSF48008">
    <property type="entry name" value="GntR ligand-binding domain-like"/>
    <property type="match status" value="1"/>
</dbReference>
<comment type="caution">
    <text evidence="6">The sequence shown here is derived from an EMBL/GenBank/DDBJ whole genome shotgun (WGS) entry which is preliminary data.</text>
</comment>
<dbReference type="Proteomes" id="UP000642070">
    <property type="component" value="Unassembled WGS sequence"/>
</dbReference>
<feature type="domain" description="HTH gntR-type" evidence="5">
    <location>
        <begin position="81"/>
        <end position="148"/>
    </location>
</feature>
<reference evidence="6" key="1">
    <citation type="journal article" date="2014" name="Int. J. Syst. Evol. Microbiol.">
        <title>Complete genome sequence of Corynebacterium casei LMG S-19264T (=DSM 44701T), isolated from a smear-ripened cheese.</title>
        <authorList>
            <consortium name="US DOE Joint Genome Institute (JGI-PGF)"/>
            <person name="Walter F."/>
            <person name="Albersmeier A."/>
            <person name="Kalinowski J."/>
            <person name="Ruckert C."/>
        </authorList>
    </citation>
    <scope>NUCLEOTIDE SEQUENCE</scope>
    <source>
        <strain evidence="6">JCM 19831</strain>
    </source>
</reference>
<dbReference type="PROSITE" id="PS50949">
    <property type="entry name" value="HTH_GNTR"/>
    <property type="match status" value="1"/>
</dbReference>
<dbReference type="Pfam" id="PF07729">
    <property type="entry name" value="FCD"/>
    <property type="match status" value="1"/>
</dbReference>
<evidence type="ECO:0000256" key="4">
    <source>
        <dbReference type="SAM" id="MobiDB-lite"/>
    </source>
</evidence>
<keyword evidence="3" id="KW-0804">Transcription</keyword>
<dbReference type="PANTHER" id="PTHR43537:SF24">
    <property type="entry name" value="GLUCONATE OPERON TRANSCRIPTIONAL REPRESSOR"/>
    <property type="match status" value="1"/>
</dbReference>
<dbReference type="InterPro" id="IPR036388">
    <property type="entry name" value="WH-like_DNA-bd_sf"/>
</dbReference>
<dbReference type="EMBL" id="BMPI01000086">
    <property type="protein sequence ID" value="GGM81463.1"/>
    <property type="molecule type" value="Genomic_DNA"/>
</dbReference>
<dbReference type="InterPro" id="IPR036390">
    <property type="entry name" value="WH_DNA-bd_sf"/>
</dbReference>
<dbReference type="GO" id="GO:0003700">
    <property type="term" value="F:DNA-binding transcription factor activity"/>
    <property type="evidence" value="ECO:0007669"/>
    <property type="project" value="InterPro"/>
</dbReference>
<dbReference type="Pfam" id="PF00392">
    <property type="entry name" value="GntR"/>
    <property type="match status" value="1"/>
</dbReference>
<keyword evidence="1" id="KW-0805">Transcription regulation</keyword>
<dbReference type="AlphaFoldDB" id="A0A917UF44"/>
<dbReference type="PRINTS" id="PR00035">
    <property type="entry name" value="HTHGNTR"/>
</dbReference>
<accession>A0A917UF44</accession>
<dbReference type="InterPro" id="IPR011711">
    <property type="entry name" value="GntR_C"/>
</dbReference>
<dbReference type="SUPFAM" id="SSF46785">
    <property type="entry name" value="Winged helix' DNA-binding domain"/>
    <property type="match status" value="1"/>
</dbReference>
<sequence length="294" mass="32583">MTPARTAAPTDDEAVRLKGRRRPDRPFPVARRPSRRRDFGPARAHRRPTVPPGRLTEVFPEGKVMNEGAATSGRRTSRAGRSLVEQVTSQLREDIVTGRLAVGERLTELRLADAYGVSRVPVREALRLLEGEGFVTTTSPRIRTVTRMTREDAENLFEVRATVEGLAAARAAKRVAPARLRVIRAILAEGQDCVARGEIEVLPQLNTDLHRAIALASESTMLLGLFDQISHKISWFYADVVTRRAHSSWHEHAQIVAAIVEGDAQLSRSLMLEHIAASQRLTQDEQEDGADDGR</sequence>
<dbReference type="Gene3D" id="1.10.10.10">
    <property type="entry name" value="Winged helix-like DNA-binding domain superfamily/Winged helix DNA-binding domain"/>
    <property type="match status" value="1"/>
</dbReference>
<gene>
    <name evidence="6" type="ORF">GCM10007977_098560</name>
</gene>
<dbReference type="PANTHER" id="PTHR43537">
    <property type="entry name" value="TRANSCRIPTIONAL REGULATOR, GNTR FAMILY"/>
    <property type="match status" value="1"/>
</dbReference>
<name>A0A917UF44_9ACTN</name>
<evidence type="ECO:0000256" key="1">
    <source>
        <dbReference type="ARBA" id="ARBA00023015"/>
    </source>
</evidence>
<dbReference type="GO" id="GO:0003677">
    <property type="term" value="F:DNA binding"/>
    <property type="evidence" value="ECO:0007669"/>
    <property type="project" value="UniProtKB-KW"/>
</dbReference>
<evidence type="ECO:0000313" key="6">
    <source>
        <dbReference type="EMBL" id="GGM81463.1"/>
    </source>
</evidence>
<keyword evidence="2" id="KW-0238">DNA-binding</keyword>
<reference evidence="6" key="2">
    <citation type="submission" date="2020-09" db="EMBL/GenBank/DDBJ databases">
        <authorList>
            <person name="Sun Q."/>
            <person name="Ohkuma M."/>
        </authorList>
    </citation>
    <scope>NUCLEOTIDE SEQUENCE</scope>
    <source>
        <strain evidence="6">JCM 19831</strain>
    </source>
</reference>
<dbReference type="InterPro" id="IPR000524">
    <property type="entry name" value="Tscrpt_reg_HTH_GntR"/>
</dbReference>
<feature type="region of interest" description="Disordered" evidence="4">
    <location>
        <begin position="1"/>
        <end position="56"/>
    </location>
</feature>
<evidence type="ECO:0000256" key="3">
    <source>
        <dbReference type="ARBA" id="ARBA00023163"/>
    </source>
</evidence>
<dbReference type="SMART" id="SM00895">
    <property type="entry name" value="FCD"/>
    <property type="match status" value="1"/>
</dbReference>
<organism evidence="6 7">
    <name type="scientific">Dactylosporangium sucinum</name>
    <dbReference type="NCBI Taxonomy" id="1424081"/>
    <lineage>
        <taxon>Bacteria</taxon>
        <taxon>Bacillati</taxon>
        <taxon>Actinomycetota</taxon>
        <taxon>Actinomycetes</taxon>
        <taxon>Micromonosporales</taxon>
        <taxon>Micromonosporaceae</taxon>
        <taxon>Dactylosporangium</taxon>
    </lineage>
</organism>
<evidence type="ECO:0000313" key="7">
    <source>
        <dbReference type="Proteomes" id="UP000642070"/>
    </source>
</evidence>
<evidence type="ECO:0000259" key="5">
    <source>
        <dbReference type="PROSITE" id="PS50949"/>
    </source>
</evidence>
<keyword evidence="7" id="KW-1185">Reference proteome</keyword>
<dbReference type="SMART" id="SM00345">
    <property type="entry name" value="HTH_GNTR"/>
    <property type="match status" value="1"/>
</dbReference>
<dbReference type="Gene3D" id="1.20.120.530">
    <property type="entry name" value="GntR ligand-binding domain-like"/>
    <property type="match status" value="1"/>
</dbReference>
<evidence type="ECO:0000256" key="2">
    <source>
        <dbReference type="ARBA" id="ARBA00023125"/>
    </source>
</evidence>
<dbReference type="CDD" id="cd07377">
    <property type="entry name" value="WHTH_GntR"/>
    <property type="match status" value="1"/>
</dbReference>
<protein>
    <recommendedName>
        <fullName evidence="5">HTH gntR-type domain-containing protein</fullName>
    </recommendedName>
</protein>
<dbReference type="InterPro" id="IPR008920">
    <property type="entry name" value="TF_FadR/GntR_C"/>
</dbReference>